<dbReference type="PANTHER" id="PTHR43283">
    <property type="entry name" value="BETA-LACTAMASE-RELATED"/>
    <property type="match status" value="1"/>
</dbReference>
<protein>
    <submittedName>
        <fullName evidence="2">CYFA0S01e03532g1_1</fullName>
    </submittedName>
</protein>
<dbReference type="AlphaFoldDB" id="A0A061AGH5"/>
<name>A0A061AGH5_CYBFA</name>
<feature type="domain" description="Beta-lactamase-related" evidence="1">
    <location>
        <begin position="26"/>
        <end position="389"/>
    </location>
</feature>
<gene>
    <name evidence="2" type="ORF">CYFA0S_01e03532g</name>
</gene>
<dbReference type="InterPro" id="IPR050789">
    <property type="entry name" value="Diverse_Enzym_Activities"/>
</dbReference>
<dbReference type="SUPFAM" id="SSF56601">
    <property type="entry name" value="beta-lactamase/transpeptidase-like"/>
    <property type="match status" value="1"/>
</dbReference>
<dbReference type="EMBL" id="LK052886">
    <property type="protein sequence ID" value="CDR36680.1"/>
    <property type="molecule type" value="Genomic_DNA"/>
</dbReference>
<dbReference type="OrthoDB" id="428260at2759"/>
<dbReference type="InterPro" id="IPR001466">
    <property type="entry name" value="Beta-lactam-related"/>
</dbReference>
<dbReference type="PANTHER" id="PTHR43283:SF3">
    <property type="entry name" value="BETA-LACTAMASE FAMILY PROTEIN (AFU_ORTHOLOGUE AFUA_5G07500)"/>
    <property type="match status" value="1"/>
</dbReference>
<dbReference type="InterPro" id="IPR012338">
    <property type="entry name" value="Beta-lactam/transpept-like"/>
</dbReference>
<dbReference type="Pfam" id="PF00144">
    <property type="entry name" value="Beta-lactamase"/>
    <property type="match status" value="1"/>
</dbReference>
<organism evidence="2">
    <name type="scientific">Cyberlindnera fabianii</name>
    <name type="common">Yeast</name>
    <name type="synonym">Hansenula fabianii</name>
    <dbReference type="NCBI Taxonomy" id="36022"/>
    <lineage>
        <taxon>Eukaryota</taxon>
        <taxon>Fungi</taxon>
        <taxon>Dikarya</taxon>
        <taxon>Ascomycota</taxon>
        <taxon>Saccharomycotina</taxon>
        <taxon>Saccharomycetes</taxon>
        <taxon>Phaffomycetales</taxon>
        <taxon>Phaffomycetaceae</taxon>
        <taxon>Cyberlindnera</taxon>
    </lineage>
</organism>
<sequence length="410" mass="45277">MSKISNKGIQEIKKILDDATSDPITGVPGLFVSITNNKGDDLITYTSGYTGADATEKLSKDSIFWLASCTKLITTIAVLQLVEKGKLALDDADQLDSILPELKSIQIATLNDDGNISLKPKKNRITLRMLLSHTAGFGYSFFNKTLKRWSELYGNFDFEINSDHYPVLFEPGTNWEYGVGIDWAGEALKRVTGQNLGDYFIENIFKPLGVKDASLTPNEELRKRIIHMNNRDNDTGKLTVGKQPLSKVFKGDYENFFHSGGAGLFSKPDEYVKILSTILNDGISPITGAQILKKETVESMFANQVPQFPNLGRKGIPDANPSLTNPIPDIYPQGDSPQGWGLSWFLTLEKGDTGRGKNTGFWCGLSNVFYWCDKEKGIAGMIASQILPFADANVLGSWFKVESATYANLE</sequence>
<accession>A0A061AGH5</accession>
<dbReference type="VEuPathDB" id="FungiDB:BON22_0687"/>
<evidence type="ECO:0000259" key="1">
    <source>
        <dbReference type="Pfam" id="PF00144"/>
    </source>
</evidence>
<reference evidence="2" key="1">
    <citation type="journal article" date="2014" name="Genome Announc.">
        <title>Genome sequence of the yeast Cyberlindnera fabianii (Hansenula fabianii).</title>
        <authorList>
            <person name="Freel K.C."/>
            <person name="Sarilar V."/>
            <person name="Neuveglise C."/>
            <person name="Devillers H."/>
            <person name="Friedrich A."/>
            <person name="Schacherer J."/>
        </authorList>
    </citation>
    <scope>NUCLEOTIDE SEQUENCE</scope>
    <source>
        <strain evidence="2">YJS4271</strain>
    </source>
</reference>
<proteinExistence type="predicted"/>
<dbReference type="Gene3D" id="3.40.710.10">
    <property type="entry name" value="DD-peptidase/beta-lactamase superfamily"/>
    <property type="match status" value="1"/>
</dbReference>
<evidence type="ECO:0000313" key="2">
    <source>
        <dbReference type="EMBL" id="CDR36680.1"/>
    </source>
</evidence>
<dbReference type="PhylomeDB" id="A0A061AGH5"/>